<dbReference type="SUPFAM" id="SSF56801">
    <property type="entry name" value="Acetyl-CoA synthetase-like"/>
    <property type="match status" value="1"/>
</dbReference>
<dbReference type="Gene3D" id="3.30.300.30">
    <property type="match status" value="1"/>
</dbReference>
<evidence type="ECO:0000256" key="9">
    <source>
        <dbReference type="SAM" id="Coils"/>
    </source>
</evidence>
<reference evidence="12 13" key="1">
    <citation type="submission" date="2020-04" db="EMBL/GenBank/DDBJ databases">
        <title>Thalassotalea sp. M1531, isolated from the surface of marine red alga.</title>
        <authorList>
            <person name="Pang L."/>
            <person name="Lu D.-C."/>
        </authorList>
    </citation>
    <scope>NUCLEOTIDE SEQUENCE [LARGE SCALE GENOMIC DNA]</scope>
    <source>
        <strain evidence="12 13">M1531</strain>
    </source>
</reference>
<evidence type="ECO:0000256" key="7">
    <source>
        <dbReference type="ARBA" id="ARBA00039545"/>
    </source>
</evidence>
<dbReference type="GO" id="GO:0016020">
    <property type="term" value="C:membrane"/>
    <property type="evidence" value="ECO:0007669"/>
    <property type="project" value="UniProtKB-SubCell"/>
</dbReference>
<dbReference type="Proteomes" id="UP000568664">
    <property type="component" value="Unassembled WGS sequence"/>
</dbReference>
<evidence type="ECO:0000256" key="6">
    <source>
        <dbReference type="ARBA" id="ARBA00026121"/>
    </source>
</evidence>
<evidence type="ECO:0000256" key="5">
    <source>
        <dbReference type="ARBA" id="ARBA00023136"/>
    </source>
</evidence>
<dbReference type="InterPro" id="IPR042099">
    <property type="entry name" value="ANL_N_sf"/>
</dbReference>
<dbReference type="PANTHER" id="PTHR43767">
    <property type="entry name" value="LONG-CHAIN-FATTY-ACID--COA LIGASE"/>
    <property type="match status" value="1"/>
</dbReference>
<dbReference type="PANTHER" id="PTHR43767:SF8">
    <property type="entry name" value="LONG-CHAIN-FATTY-ACID--COA LIGASE"/>
    <property type="match status" value="1"/>
</dbReference>
<dbReference type="InterPro" id="IPR020845">
    <property type="entry name" value="AMP-binding_CS"/>
</dbReference>
<evidence type="ECO:0000256" key="8">
    <source>
        <dbReference type="ARBA" id="ARBA00042773"/>
    </source>
</evidence>
<evidence type="ECO:0000256" key="3">
    <source>
        <dbReference type="ARBA" id="ARBA00006432"/>
    </source>
</evidence>
<accession>A0A7Y0LBU7</accession>
<dbReference type="GO" id="GO:0004467">
    <property type="term" value="F:long-chain fatty acid-CoA ligase activity"/>
    <property type="evidence" value="ECO:0007669"/>
    <property type="project" value="UniProtKB-EC"/>
</dbReference>
<dbReference type="InterPro" id="IPR050237">
    <property type="entry name" value="ATP-dep_AMP-bd_enzyme"/>
</dbReference>
<dbReference type="AlphaFoldDB" id="A0A7Y0LBU7"/>
<dbReference type="FunFam" id="3.30.300.30:FF:000008">
    <property type="entry name" value="2,3-dihydroxybenzoate-AMP ligase"/>
    <property type="match status" value="1"/>
</dbReference>
<organism evidence="12 13">
    <name type="scientific">Thalassotalea algicola</name>
    <dbReference type="NCBI Taxonomy" id="2716224"/>
    <lineage>
        <taxon>Bacteria</taxon>
        <taxon>Pseudomonadati</taxon>
        <taxon>Pseudomonadota</taxon>
        <taxon>Gammaproteobacteria</taxon>
        <taxon>Alteromonadales</taxon>
        <taxon>Colwelliaceae</taxon>
        <taxon>Thalassotalea</taxon>
    </lineage>
</organism>
<dbReference type="InterPro" id="IPR025110">
    <property type="entry name" value="AMP-bd_C"/>
</dbReference>
<dbReference type="PROSITE" id="PS00455">
    <property type="entry name" value="AMP_BINDING"/>
    <property type="match status" value="1"/>
</dbReference>
<evidence type="ECO:0000256" key="1">
    <source>
        <dbReference type="ARBA" id="ARBA00004170"/>
    </source>
</evidence>
<keyword evidence="4" id="KW-0436">Ligase</keyword>
<name>A0A7Y0LBU7_9GAMM</name>
<dbReference type="EC" id="6.2.1.3" evidence="6"/>
<comment type="pathway">
    <text evidence="2">Lipid metabolism; fatty acid beta-oxidation.</text>
</comment>
<evidence type="ECO:0000313" key="13">
    <source>
        <dbReference type="Proteomes" id="UP000568664"/>
    </source>
</evidence>
<sequence>MTNQTALHLPAGNLADFIENTLEKYAEKPAFSCLGQTLSFAEIDAKSRALAAYFQQLPNLSQGDRVVVQLPNLIQYPIAVYGALRAGLVIVNTNPLYTPREMAHQFKDSGAKAIIILDDLLSKLEEIKAQTDIETVISTKATDLLTNDLSDASSGYVSFNQILSNFANQELASRQAVSSDDDSVLQYTGGTTGVSKGACLSHKNLIANAEQSAERLEGNCLEGEEIFVCPLPLYHIYAFTVNMVLFFSRGNLNVLIPNPRDLDAFVNAIKPFRFTGFSGINTLFVGLCQHEEFKQLDFSAFKLTISGGTALTSSAVSVWKEVTGCSISEGYGLSETSPVLCLNKPGEEEIGSVGKPLCQTTIELWDENNQATEEGEIVAKGPQVMRGYWNLPEETDKVLVNGFFKTGDVGIRLPSGAIKIVDRLKDLIIVSGFNVYPNEIEDVLSTHPAILEAAVIGEPDEHSGEKVCAYVTLASEITPEQVTSYCREVLTGYKVPKKVVFLKELPKSTVGKILRRELRN</sequence>
<gene>
    <name evidence="12" type="ORF">HII17_01485</name>
</gene>
<feature type="coiled-coil region" evidence="9">
    <location>
        <begin position="199"/>
        <end position="226"/>
    </location>
</feature>
<protein>
    <recommendedName>
        <fullName evidence="7">Long-chain-fatty-acid--CoA ligase</fullName>
        <ecNumber evidence="6">6.2.1.3</ecNumber>
    </recommendedName>
    <alternativeName>
        <fullName evidence="8">Long-chain acyl-CoA synthetase</fullName>
    </alternativeName>
</protein>
<comment type="similarity">
    <text evidence="3">Belongs to the ATP-dependent AMP-binding enzyme family.</text>
</comment>
<dbReference type="RefSeq" id="WP_169073552.1">
    <property type="nucleotide sequence ID" value="NZ_JABBXH010000001.1"/>
</dbReference>
<feature type="domain" description="AMP-binding enzyme C-terminal" evidence="11">
    <location>
        <begin position="439"/>
        <end position="512"/>
    </location>
</feature>
<keyword evidence="13" id="KW-1185">Reference proteome</keyword>
<proteinExistence type="inferred from homology"/>
<dbReference type="InterPro" id="IPR045851">
    <property type="entry name" value="AMP-bd_C_sf"/>
</dbReference>
<dbReference type="Pfam" id="PF13193">
    <property type="entry name" value="AMP-binding_C"/>
    <property type="match status" value="1"/>
</dbReference>
<keyword evidence="9" id="KW-0175">Coiled coil</keyword>
<evidence type="ECO:0000256" key="2">
    <source>
        <dbReference type="ARBA" id="ARBA00005005"/>
    </source>
</evidence>
<evidence type="ECO:0000259" key="11">
    <source>
        <dbReference type="Pfam" id="PF13193"/>
    </source>
</evidence>
<evidence type="ECO:0000256" key="4">
    <source>
        <dbReference type="ARBA" id="ARBA00022598"/>
    </source>
</evidence>
<dbReference type="CDD" id="cd05936">
    <property type="entry name" value="FC-FACS_FadD_like"/>
    <property type="match status" value="1"/>
</dbReference>
<feature type="domain" description="AMP-dependent synthetase/ligase" evidence="10">
    <location>
        <begin position="19"/>
        <end position="389"/>
    </location>
</feature>
<dbReference type="EMBL" id="JABBXH010000001">
    <property type="protein sequence ID" value="NMP30220.1"/>
    <property type="molecule type" value="Genomic_DNA"/>
</dbReference>
<dbReference type="Gene3D" id="3.40.50.12780">
    <property type="entry name" value="N-terminal domain of ligase-like"/>
    <property type="match status" value="1"/>
</dbReference>
<evidence type="ECO:0000259" key="10">
    <source>
        <dbReference type="Pfam" id="PF00501"/>
    </source>
</evidence>
<dbReference type="Pfam" id="PF00501">
    <property type="entry name" value="AMP-binding"/>
    <property type="match status" value="1"/>
</dbReference>
<comment type="subcellular location">
    <subcellularLocation>
        <location evidence="1">Membrane</location>
        <topology evidence="1">Peripheral membrane protein</topology>
    </subcellularLocation>
</comment>
<dbReference type="InterPro" id="IPR000873">
    <property type="entry name" value="AMP-dep_synth/lig_dom"/>
</dbReference>
<evidence type="ECO:0000313" key="12">
    <source>
        <dbReference type="EMBL" id="NMP30220.1"/>
    </source>
</evidence>
<keyword evidence="5" id="KW-0472">Membrane</keyword>
<comment type="caution">
    <text evidence="12">The sequence shown here is derived from an EMBL/GenBank/DDBJ whole genome shotgun (WGS) entry which is preliminary data.</text>
</comment>